<protein>
    <submittedName>
        <fullName evidence="1">Uncharacterized protein</fullName>
    </submittedName>
</protein>
<accession>M5G8M3</accession>
<dbReference type="Proteomes" id="UP000030653">
    <property type="component" value="Unassembled WGS sequence"/>
</dbReference>
<reference evidence="1 2" key="1">
    <citation type="journal article" date="2012" name="Science">
        <title>The Paleozoic origin of enzymatic lignin decomposition reconstructed from 31 fungal genomes.</title>
        <authorList>
            <person name="Floudas D."/>
            <person name="Binder M."/>
            <person name="Riley R."/>
            <person name="Barry K."/>
            <person name="Blanchette R.A."/>
            <person name="Henrissat B."/>
            <person name="Martinez A.T."/>
            <person name="Otillar R."/>
            <person name="Spatafora J.W."/>
            <person name="Yadav J.S."/>
            <person name="Aerts A."/>
            <person name="Benoit I."/>
            <person name="Boyd A."/>
            <person name="Carlson A."/>
            <person name="Copeland A."/>
            <person name="Coutinho P.M."/>
            <person name="de Vries R.P."/>
            <person name="Ferreira P."/>
            <person name="Findley K."/>
            <person name="Foster B."/>
            <person name="Gaskell J."/>
            <person name="Glotzer D."/>
            <person name="Gorecki P."/>
            <person name="Heitman J."/>
            <person name="Hesse C."/>
            <person name="Hori C."/>
            <person name="Igarashi K."/>
            <person name="Jurgens J.A."/>
            <person name="Kallen N."/>
            <person name="Kersten P."/>
            <person name="Kohler A."/>
            <person name="Kuees U."/>
            <person name="Kumar T.K.A."/>
            <person name="Kuo A."/>
            <person name="LaButti K."/>
            <person name="Larrondo L.F."/>
            <person name="Lindquist E."/>
            <person name="Ling A."/>
            <person name="Lombard V."/>
            <person name="Lucas S."/>
            <person name="Lundell T."/>
            <person name="Martin R."/>
            <person name="McLaughlin D.J."/>
            <person name="Morgenstern I."/>
            <person name="Morin E."/>
            <person name="Murat C."/>
            <person name="Nagy L.G."/>
            <person name="Nolan M."/>
            <person name="Ohm R.A."/>
            <person name="Patyshakuliyeva A."/>
            <person name="Rokas A."/>
            <person name="Ruiz-Duenas F.J."/>
            <person name="Sabat G."/>
            <person name="Salamov A."/>
            <person name="Samejima M."/>
            <person name="Schmutz J."/>
            <person name="Slot J.C."/>
            <person name="St John F."/>
            <person name="Stenlid J."/>
            <person name="Sun H."/>
            <person name="Sun S."/>
            <person name="Syed K."/>
            <person name="Tsang A."/>
            <person name="Wiebenga A."/>
            <person name="Young D."/>
            <person name="Pisabarro A."/>
            <person name="Eastwood D.C."/>
            <person name="Martin F."/>
            <person name="Cullen D."/>
            <person name="Grigoriev I.V."/>
            <person name="Hibbett D.S."/>
        </authorList>
    </citation>
    <scope>NUCLEOTIDE SEQUENCE [LARGE SCALE GENOMIC DNA]</scope>
    <source>
        <strain evidence="1 2">DJM-731 SS1</strain>
    </source>
</reference>
<organism evidence="1 2">
    <name type="scientific">Dacryopinax primogenitus (strain DJM 731)</name>
    <name type="common">Brown rot fungus</name>
    <dbReference type="NCBI Taxonomy" id="1858805"/>
    <lineage>
        <taxon>Eukaryota</taxon>
        <taxon>Fungi</taxon>
        <taxon>Dikarya</taxon>
        <taxon>Basidiomycota</taxon>
        <taxon>Agaricomycotina</taxon>
        <taxon>Dacrymycetes</taxon>
        <taxon>Dacrymycetales</taxon>
        <taxon>Dacrymycetaceae</taxon>
        <taxon>Dacryopinax</taxon>
    </lineage>
</organism>
<evidence type="ECO:0000313" key="2">
    <source>
        <dbReference type="Proteomes" id="UP000030653"/>
    </source>
</evidence>
<gene>
    <name evidence="1" type="ORF">DACRYDRAFT_97958</name>
</gene>
<dbReference type="GeneID" id="63692557"/>
<dbReference type="HOGENOM" id="CLU_1865055_0_0_1"/>
<name>M5G8M3_DACPD</name>
<proteinExistence type="predicted"/>
<dbReference type="RefSeq" id="XP_040633460.1">
    <property type="nucleotide sequence ID" value="XM_040777495.1"/>
</dbReference>
<dbReference type="AlphaFoldDB" id="M5G8M3"/>
<dbReference type="EMBL" id="JH795855">
    <property type="protein sequence ID" value="EJU06566.1"/>
    <property type="molecule type" value="Genomic_DNA"/>
</dbReference>
<sequence length="137" mass="15357">MAALRPFSFVSSRLQFRRFARGEEATILTIRNEINALKYLPWWTTLSSEQGGSRVWSAGGNRPDALLLLEREGTRARNTQKPWYLGEKRKRWTARAAGDCHIDARDTAMLAGAGAAGFATISQGMWAAQFPYYIVAM</sequence>
<keyword evidence="2" id="KW-1185">Reference proteome</keyword>
<evidence type="ECO:0000313" key="1">
    <source>
        <dbReference type="EMBL" id="EJU06566.1"/>
    </source>
</evidence>